<dbReference type="PANTHER" id="PTHR21666">
    <property type="entry name" value="PEPTIDASE-RELATED"/>
    <property type="match status" value="1"/>
</dbReference>
<dbReference type="EMBL" id="QGKL01000044">
    <property type="protein sequence ID" value="PWQ92996.1"/>
    <property type="molecule type" value="Genomic_DNA"/>
</dbReference>
<keyword evidence="1" id="KW-0732">Signal</keyword>
<dbReference type="SUPFAM" id="SSF51261">
    <property type="entry name" value="Duplicated hybrid motif"/>
    <property type="match status" value="1"/>
</dbReference>
<gene>
    <name evidence="3" type="ORF">DKT75_21700</name>
</gene>
<dbReference type="Proteomes" id="UP000245506">
    <property type="component" value="Unassembled WGS sequence"/>
</dbReference>
<comment type="caution">
    <text evidence="3">The sequence shown here is derived from an EMBL/GenBank/DDBJ whole genome shotgun (WGS) entry which is preliminary data.</text>
</comment>
<evidence type="ECO:0000256" key="1">
    <source>
        <dbReference type="SAM" id="SignalP"/>
    </source>
</evidence>
<proteinExistence type="predicted"/>
<protein>
    <recommendedName>
        <fullName evidence="2">M23ase beta-sheet core domain-containing protein</fullName>
    </recommendedName>
</protein>
<evidence type="ECO:0000259" key="2">
    <source>
        <dbReference type="Pfam" id="PF01551"/>
    </source>
</evidence>
<name>A0A317C2T3_9GAMM</name>
<dbReference type="OrthoDB" id="9795421at2"/>
<dbReference type="InterPro" id="IPR016047">
    <property type="entry name" value="M23ase_b-sheet_dom"/>
</dbReference>
<feature type="signal peptide" evidence="1">
    <location>
        <begin position="1"/>
        <end position="29"/>
    </location>
</feature>
<dbReference type="Pfam" id="PF01551">
    <property type="entry name" value="Peptidase_M23"/>
    <property type="match status" value="1"/>
</dbReference>
<dbReference type="InterPro" id="IPR011055">
    <property type="entry name" value="Dup_hybrid_motif"/>
</dbReference>
<reference evidence="3 4" key="1">
    <citation type="submission" date="2018-05" db="EMBL/GenBank/DDBJ databases">
        <title>Leucothrix arctica sp. nov., isolated from Arctic seawater.</title>
        <authorList>
            <person name="Choi A."/>
            <person name="Baek K."/>
        </authorList>
    </citation>
    <scope>NUCLEOTIDE SEQUENCE [LARGE SCALE GENOMIC DNA]</scope>
    <source>
        <strain evidence="3 4">IMCC9719</strain>
    </source>
</reference>
<evidence type="ECO:0000313" key="4">
    <source>
        <dbReference type="Proteomes" id="UP000245506"/>
    </source>
</evidence>
<dbReference type="InterPro" id="IPR050570">
    <property type="entry name" value="Cell_wall_metabolism_enzyme"/>
</dbReference>
<dbReference type="Gene3D" id="2.70.70.10">
    <property type="entry name" value="Glucose Permease (Domain IIA)"/>
    <property type="match status" value="1"/>
</dbReference>
<dbReference type="GO" id="GO:0004222">
    <property type="term" value="F:metalloendopeptidase activity"/>
    <property type="evidence" value="ECO:0007669"/>
    <property type="project" value="TreeGrafter"/>
</dbReference>
<dbReference type="AlphaFoldDB" id="A0A317C2T3"/>
<feature type="chain" id="PRO_5016255271" description="M23ase beta-sheet core domain-containing protein" evidence="1">
    <location>
        <begin position="30"/>
        <end position="325"/>
    </location>
</feature>
<organism evidence="3 4">
    <name type="scientific">Leucothrix arctica</name>
    <dbReference type="NCBI Taxonomy" id="1481894"/>
    <lineage>
        <taxon>Bacteria</taxon>
        <taxon>Pseudomonadati</taxon>
        <taxon>Pseudomonadota</taxon>
        <taxon>Gammaproteobacteria</taxon>
        <taxon>Thiotrichales</taxon>
        <taxon>Thiotrichaceae</taxon>
        <taxon>Leucothrix</taxon>
    </lineage>
</organism>
<dbReference type="CDD" id="cd12797">
    <property type="entry name" value="M23_peptidase"/>
    <property type="match status" value="1"/>
</dbReference>
<sequence length="325" mass="35498">MTLSIPNSINLSVTLLLLSGLSVSMPASAKTSPLAELQQTGFYGRVHAWKNITRKAHDVLVKVPKQAPVIVSDYHSSVGANGLRRGGTHNGVDIFAAIGSPIIAAADGVVIKAKVDKCWGPSMLVSHGLDKTGRRIYALYGHVKNFKVRVGQKVKRGQQIAEMGNDIFTSCGAGFHHLHFQISYSPKSIPLFGWGWASFVSDGAIAPNPHMYWADGAGKITCFEKGKMYKPSGLTYPVPCKIQPKKAKPRITIVAKKVHESESEADLTELAQQYSNLAAKLIVLPKTRTKPQSINRIVRKLPVYQDMLEQEFLMVEANLLVSEGK</sequence>
<feature type="domain" description="M23ase beta-sheet core" evidence="2">
    <location>
        <begin position="88"/>
        <end position="185"/>
    </location>
</feature>
<keyword evidence="4" id="KW-1185">Reference proteome</keyword>
<evidence type="ECO:0000313" key="3">
    <source>
        <dbReference type="EMBL" id="PWQ92996.1"/>
    </source>
</evidence>
<accession>A0A317C2T3</accession>
<dbReference type="PANTHER" id="PTHR21666:SF270">
    <property type="entry name" value="MUREIN HYDROLASE ACTIVATOR ENVC"/>
    <property type="match status" value="1"/>
</dbReference>